<keyword evidence="1" id="KW-1133">Transmembrane helix</keyword>
<dbReference type="EMBL" id="CP036339">
    <property type="protein sequence ID" value="QDT74540.1"/>
    <property type="molecule type" value="Genomic_DNA"/>
</dbReference>
<keyword evidence="3" id="KW-1185">Reference proteome</keyword>
<reference evidence="2 3" key="1">
    <citation type="submission" date="2019-02" db="EMBL/GenBank/DDBJ databases">
        <title>Deep-cultivation of Planctomycetes and their phenomic and genomic characterization uncovers novel biology.</title>
        <authorList>
            <person name="Wiegand S."/>
            <person name="Jogler M."/>
            <person name="Boedeker C."/>
            <person name="Pinto D."/>
            <person name="Vollmers J."/>
            <person name="Rivas-Marin E."/>
            <person name="Kohn T."/>
            <person name="Peeters S.H."/>
            <person name="Heuer A."/>
            <person name="Rast P."/>
            <person name="Oberbeckmann S."/>
            <person name="Bunk B."/>
            <person name="Jeske O."/>
            <person name="Meyerdierks A."/>
            <person name="Storesund J.E."/>
            <person name="Kallscheuer N."/>
            <person name="Luecker S."/>
            <person name="Lage O.M."/>
            <person name="Pohl T."/>
            <person name="Merkel B.J."/>
            <person name="Hornburger P."/>
            <person name="Mueller R.-W."/>
            <person name="Bruemmer F."/>
            <person name="Labrenz M."/>
            <person name="Spormann A.M."/>
            <person name="Op den Camp H."/>
            <person name="Overmann J."/>
            <person name="Amann R."/>
            <person name="Jetten M.S.M."/>
            <person name="Mascher T."/>
            <person name="Medema M.H."/>
            <person name="Devos D.P."/>
            <person name="Kaster A.-K."/>
            <person name="Ovreas L."/>
            <person name="Rohde M."/>
            <person name="Galperin M.Y."/>
            <person name="Jogler C."/>
        </authorList>
    </citation>
    <scope>NUCLEOTIDE SEQUENCE [LARGE SCALE GENOMIC DNA]</scope>
    <source>
        <strain evidence="2 3">I41</strain>
    </source>
</reference>
<keyword evidence="1" id="KW-0472">Membrane</keyword>
<feature type="transmembrane region" description="Helical" evidence="1">
    <location>
        <begin position="60"/>
        <end position="79"/>
    </location>
</feature>
<proteinExistence type="predicted"/>
<evidence type="ECO:0000313" key="2">
    <source>
        <dbReference type="EMBL" id="QDT74540.1"/>
    </source>
</evidence>
<accession>A0A517U1P6</accession>
<dbReference type="AlphaFoldDB" id="A0A517U1P6"/>
<sequence>MSDKKPGYNRAMTATRRKYWVLFVTWLIATPIGCAVGMGVSAFWHRFIQESTRGPGEGHIVPLTIAVTSTATFISIAALSRKSPPA</sequence>
<dbReference type="Proteomes" id="UP000317909">
    <property type="component" value="Chromosome"/>
</dbReference>
<gene>
    <name evidence="2" type="ORF">I41_37370</name>
</gene>
<name>A0A517U1P6_9BACT</name>
<keyword evidence="1" id="KW-0812">Transmembrane</keyword>
<organism evidence="2 3">
    <name type="scientific">Lacipirellula limnantheis</name>
    <dbReference type="NCBI Taxonomy" id="2528024"/>
    <lineage>
        <taxon>Bacteria</taxon>
        <taxon>Pseudomonadati</taxon>
        <taxon>Planctomycetota</taxon>
        <taxon>Planctomycetia</taxon>
        <taxon>Pirellulales</taxon>
        <taxon>Lacipirellulaceae</taxon>
        <taxon>Lacipirellula</taxon>
    </lineage>
</organism>
<dbReference type="KEGG" id="llh:I41_37370"/>
<evidence type="ECO:0000256" key="1">
    <source>
        <dbReference type="SAM" id="Phobius"/>
    </source>
</evidence>
<feature type="transmembrane region" description="Helical" evidence="1">
    <location>
        <begin position="20"/>
        <end position="40"/>
    </location>
</feature>
<evidence type="ECO:0000313" key="3">
    <source>
        <dbReference type="Proteomes" id="UP000317909"/>
    </source>
</evidence>
<protein>
    <submittedName>
        <fullName evidence="2">Uncharacterized protein</fullName>
    </submittedName>
</protein>